<evidence type="ECO:0000313" key="1">
    <source>
        <dbReference type="EMBL" id="MFC3302013.1"/>
    </source>
</evidence>
<comment type="caution">
    <text evidence="1">The sequence shown here is derived from an EMBL/GenBank/DDBJ whole genome shotgun (WGS) entry which is preliminary data.</text>
</comment>
<protein>
    <submittedName>
        <fullName evidence="1">DUF2849 domain-containing protein</fullName>
    </submittedName>
</protein>
<evidence type="ECO:0000313" key="2">
    <source>
        <dbReference type="Proteomes" id="UP001595607"/>
    </source>
</evidence>
<accession>A0ABV7M9G8</accession>
<organism evidence="1 2">
    <name type="scientific">Parvularcula lutaonensis</name>
    <dbReference type="NCBI Taxonomy" id="491923"/>
    <lineage>
        <taxon>Bacteria</taxon>
        <taxon>Pseudomonadati</taxon>
        <taxon>Pseudomonadota</taxon>
        <taxon>Alphaproteobacteria</taxon>
        <taxon>Parvularculales</taxon>
        <taxon>Parvularculaceae</taxon>
        <taxon>Parvularcula</taxon>
    </lineage>
</organism>
<name>A0ABV7M9G8_9PROT</name>
<dbReference type="RefSeq" id="WP_189574085.1">
    <property type="nucleotide sequence ID" value="NZ_BMXU01000001.1"/>
</dbReference>
<proteinExistence type="predicted"/>
<sequence>MSQTEATPRAAEQPVKISAGGVKKAKAAGTKVITANDLFSGAVVYWKADGSWTEELDEAQILEGPAALDALQRAVADEANAVGPYLMDVEDDHAPAGRGRLRETIRKAGPTIHPQFGRQAQRL</sequence>
<dbReference type="InterPro" id="IPR021270">
    <property type="entry name" value="DUF2849"/>
</dbReference>
<dbReference type="EMBL" id="JBHRVA010000002">
    <property type="protein sequence ID" value="MFC3302013.1"/>
    <property type="molecule type" value="Genomic_DNA"/>
</dbReference>
<gene>
    <name evidence="1" type="ORF">ACFONP_04635</name>
</gene>
<keyword evidence="2" id="KW-1185">Reference proteome</keyword>
<dbReference type="Pfam" id="PF11011">
    <property type="entry name" value="DUF2849"/>
    <property type="match status" value="1"/>
</dbReference>
<dbReference type="Proteomes" id="UP001595607">
    <property type="component" value="Unassembled WGS sequence"/>
</dbReference>
<reference evidence="2" key="1">
    <citation type="journal article" date="2019" name="Int. J. Syst. Evol. Microbiol.">
        <title>The Global Catalogue of Microorganisms (GCM) 10K type strain sequencing project: providing services to taxonomists for standard genome sequencing and annotation.</title>
        <authorList>
            <consortium name="The Broad Institute Genomics Platform"/>
            <consortium name="The Broad Institute Genome Sequencing Center for Infectious Disease"/>
            <person name="Wu L."/>
            <person name="Ma J."/>
        </authorList>
    </citation>
    <scope>NUCLEOTIDE SEQUENCE [LARGE SCALE GENOMIC DNA]</scope>
    <source>
        <strain evidence="2">KCTC 22245</strain>
    </source>
</reference>